<dbReference type="Gene3D" id="3.40.50.300">
    <property type="entry name" value="P-loop containing nucleotide triphosphate hydrolases"/>
    <property type="match status" value="2"/>
</dbReference>
<proteinExistence type="inferred from homology"/>
<dbReference type="GO" id="GO:0005524">
    <property type="term" value="F:ATP binding"/>
    <property type="evidence" value="ECO:0007669"/>
    <property type="project" value="UniProtKB-KW"/>
</dbReference>
<dbReference type="Pfam" id="PF00005">
    <property type="entry name" value="ABC_tran"/>
    <property type="match status" value="2"/>
</dbReference>
<keyword evidence="7" id="KW-1185">Reference proteome</keyword>
<name>A0ABV8TTX6_9ACTN</name>
<reference evidence="7" key="1">
    <citation type="journal article" date="2019" name="Int. J. Syst. Evol. Microbiol.">
        <title>The Global Catalogue of Microorganisms (GCM) 10K type strain sequencing project: providing services to taxonomists for standard genome sequencing and annotation.</title>
        <authorList>
            <consortium name="The Broad Institute Genomics Platform"/>
            <consortium name="The Broad Institute Genome Sequencing Center for Infectious Disease"/>
            <person name="Wu L."/>
            <person name="Ma J."/>
        </authorList>
    </citation>
    <scope>NUCLEOTIDE SEQUENCE [LARGE SCALE GENOMIC DNA]</scope>
    <source>
        <strain evidence="7">IBRC-M 10908</strain>
    </source>
</reference>
<evidence type="ECO:0000256" key="4">
    <source>
        <dbReference type="ARBA" id="ARBA00022840"/>
    </source>
</evidence>
<dbReference type="InterPro" id="IPR050095">
    <property type="entry name" value="ECF_ABC_transporter_ATP-bd"/>
</dbReference>
<dbReference type="SUPFAM" id="SSF52540">
    <property type="entry name" value="P-loop containing nucleoside triphosphate hydrolases"/>
    <property type="match status" value="2"/>
</dbReference>
<gene>
    <name evidence="6" type="ORF">ACFPET_01915</name>
</gene>
<keyword evidence="3" id="KW-0547">Nucleotide-binding</keyword>
<feature type="domain" description="ABC transporter" evidence="5">
    <location>
        <begin position="7"/>
        <end position="245"/>
    </location>
</feature>
<dbReference type="InterPro" id="IPR015856">
    <property type="entry name" value="ABC_transpr_CbiO/EcfA_su"/>
</dbReference>
<dbReference type="PROSITE" id="PS50893">
    <property type="entry name" value="ABC_TRANSPORTER_2"/>
    <property type="match status" value="2"/>
</dbReference>
<dbReference type="InterPro" id="IPR003439">
    <property type="entry name" value="ABC_transporter-like_ATP-bd"/>
</dbReference>
<comment type="caution">
    <text evidence="6">The sequence shown here is derived from an EMBL/GenBank/DDBJ whole genome shotgun (WGS) entry which is preliminary data.</text>
</comment>
<dbReference type="PANTHER" id="PTHR43553">
    <property type="entry name" value="HEAVY METAL TRANSPORTER"/>
    <property type="match status" value="1"/>
</dbReference>
<dbReference type="Proteomes" id="UP001595823">
    <property type="component" value="Unassembled WGS sequence"/>
</dbReference>
<evidence type="ECO:0000313" key="7">
    <source>
        <dbReference type="Proteomes" id="UP001595823"/>
    </source>
</evidence>
<protein>
    <submittedName>
        <fullName evidence="6">ABC transporter ATP-binding protein</fullName>
    </submittedName>
</protein>
<keyword evidence="2" id="KW-0813">Transport</keyword>
<dbReference type="CDD" id="cd03225">
    <property type="entry name" value="ABC_cobalt_CbiO_domain1"/>
    <property type="match status" value="1"/>
</dbReference>
<dbReference type="RefSeq" id="WP_380617688.1">
    <property type="nucleotide sequence ID" value="NZ_JBHSDK010000002.1"/>
</dbReference>
<sequence length="543" mass="56727">MTEPTAVEFRGVGFRYGGDPVFEDVSFRLPEGEFCLLTGPTGSGKTTLLRMVDGLVPYFSGGTVTGSVTVGGREIRTTTPAENADLVGYVNQDPLAGFVTDDVVDELAFTAEQLAVPSAAIRKRLTEIMDLVGLAELRGRTLATLSAGQRQRVAIGAALTAGPRILVLDEPTSALDPAGADEVLSILHRLVHDLGITVLLSEHRLERVIQYADSGLVIRGTSVVAGALSDTLAGTDIAPPVVKLAEAADLRKADGGLPVTVRDTRRVAEALRDRLDGTEPPHPRAEDAPILAEVDGLCVDYKDFRAVDEVSLAVRRGQSTALTGRNGSGKSSLLWAVQGTGPRSGGRVSFDGTDPADLKPPARRALVGLVPSEPADLLYHESVAAECAEADGDSDAPAGTCEKIFHKMVTAEPGAVPPPADASPRDLSEGQKLALALAVTLTAAPPLLLLDEPTRGLDYGAKGVLTALLHEHTAAGGAVLLASHDVEFIAEFADHVHLLSDGQTVAEGPARDMMGASPMFAPQVAKVLPGWMTVGEVEAALDE</sequence>
<dbReference type="InterPro" id="IPR017871">
    <property type="entry name" value="ABC_transporter-like_CS"/>
</dbReference>
<dbReference type="PROSITE" id="PS00211">
    <property type="entry name" value="ABC_TRANSPORTER_1"/>
    <property type="match status" value="1"/>
</dbReference>
<keyword evidence="4 6" id="KW-0067">ATP-binding</keyword>
<dbReference type="InterPro" id="IPR003593">
    <property type="entry name" value="AAA+_ATPase"/>
</dbReference>
<evidence type="ECO:0000259" key="5">
    <source>
        <dbReference type="PROSITE" id="PS50893"/>
    </source>
</evidence>
<feature type="domain" description="ABC transporter" evidence="5">
    <location>
        <begin position="292"/>
        <end position="526"/>
    </location>
</feature>
<dbReference type="InterPro" id="IPR027417">
    <property type="entry name" value="P-loop_NTPase"/>
</dbReference>
<evidence type="ECO:0000256" key="1">
    <source>
        <dbReference type="ARBA" id="ARBA00005417"/>
    </source>
</evidence>
<comment type="similarity">
    <text evidence="1">Belongs to the ABC transporter superfamily.</text>
</comment>
<organism evidence="6 7">
    <name type="scientific">Salininema proteolyticum</name>
    <dbReference type="NCBI Taxonomy" id="1607685"/>
    <lineage>
        <taxon>Bacteria</taxon>
        <taxon>Bacillati</taxon>
        <taxon>Actinomycetota</taxon>
        <taxon>Actinomycetes</taxon>
        <taxon>Glycomycetales</taxon>
        <taxon>Glycomycetaceae</taxon>
        <taxon>Salininema</taxon>
    </lineage>
</organism>
<dbReference type="EMBL" id="JBHSDK010000002">
    <property type="protein sequence ID" value="MFC4333950.1"/>
    <property type="molecule type" value="Genomic_DNA"/>
</dbReference>
<accession>A0ABV8TTX6</accession>
<evidence type="ECO:0000313" key="6">
    <source>
        <dbReference type="EMBL" id="MFC4333950.1"/>
    </source>
</evidence>
<evidence type="ECO:0000256" key="3">
    <source>
        <dbReference type="ARBA" id="ARBA00022741"/>
    </source>
</evidence>
<dbReference type="SMART" id="SM00382">
    <property type="entry name" value="AAA"/>
    <property type="match status" value="2"/>
</dbReference>
<evidence type="ECO:0000256" key="2">
    <source>
        <dbReference type="ARBA" id="ARBA00022448"/>
    </source>
</evidence>